<evidence type="ECO:0000256" key="1">
    <source>
        <dbReference type="SAM" id="Coils"/>
    </source>
</evidence>
<protein>
    <submittedName>
        <fullName evidence="8">Uncharacterized protein</fullName>
    </submittedName>
</protein>
<evidence type="ECO:0000313" key="7">
    <source>
        <dbReference type="EMBL" id="KAG3217725.1"/>
    </source>
</evidence>
<keyword evidence="9" id="KW-1185">Reference proteome</keyword>
<feature type="compositionally biased region" description="Low complexity" evidence="2">
    <location>
        <begin position="37"/>
        <end position="57"/>
    </location>
</feature>
<organism evidence="8 9">
    <name type="scientific">Phytophthora cactorum</name>
    <dbReference type="NCBI Taxonomy" id="29920"/>
    <lineage>
        <taxon>Eukaryota</taxon>
        <taxon>Sar</taxon>
        <taxon>Stramenopiles</taxon>
        <taxon>Oomycota</taxon>
        <taxon>Peronosporomycetes</taxon>
        <taxon>Peronosporales</taxon>
        <taxon>Peronosporaceae</taxon>
        <taxon>Phytophthora</taxon>
    </lineage>
</organism>
<accession>A0A329RW45</accession>
<dbReference type="Proteomes" id="UP000735874">
    <property type="component" value="Unassembled WGS sequence"/>
</dbReference>
<proteinExistence type="predicted"/>
<dbReference type="AlphaFoldDB" id="A0A329RW45"/>
<dbReference type="Proteomes" id="UP000760860">
    <property type="component" value="Unassembled WGS sequence"/>
</dbReference>
<name>A0A329RW45_9STRA</name>
<dbReference type="EMBL" id="RCMV01000404">
    <property type="protein sequence ID" value="KAG3217725.1"/>
    <property type="molecule type" value="Genomic_DNA"/>
</dbReference>
<dbReference type="Proteomes" id="UP000736787">
    <property type="component" value="Unassembled WGS sequence"/>
</dbReference>
<dbReference type="Proteomes" id="UP000251314">
    <property type="component" value="Unassembled WGS sequence"/>
</dbReference>
<evidence type="ECO:0000256" key="2">
    <source>
        <dbReference type="SAM" id="MobiDB-lite"/>
    </source>
</evidence>
<evidence type="ECO:0000313" key="6">
    <source>
        <dbReference type="EMBL" id="KAG2981505.1"/>
    </source>
</evidence>
<reference evidence="3" key="2">
    <citation type="submission" date="2018-10" db="EMBL/GenBank/DDBJ databases">
        <title>Effector identification in a new, highly contiguous assembly of the strawberry crown rot pathogen Phytophthora cactorum.</title>
        <authorList>
            <person name="Armitage A.D."/>
            <person name="Nellist C.F."/>
            <person name="Bates H."/>
            <person name="Vickerstaff R.J."/>
            <person name="Harrison R.J."/>
        </authorList>
    </citation>
    <scope>NUCLEOTIDE SEQUENCE</scope>
    <source>
        <strain evidence="3">15-7</strain>
        <strain evidence="4">4032</strain>
        <strain evidence="5">4040</strain>
        <strain evidence="6">P415</strain>
        <strain evidence="7">P421</strain>
    </source>
</reference>
<evidence type="ECO:0000313" key="9">
    <source>
        <dbReference type="Proteomes" id="UP000251314"/>
    </source>
</evidence>
<dbReference type="EMBL" id="RCMI01000326">
    <property type="protein sequence ID" value="KAG2917158.1"/>
    <property type="molecule type" value="Genomic_DNA"/>
</dbReference>
<gene>
    <name evidence="8" type="ORF">PC110_g15077</name>
    <name evidence="3" type="ORF">PC113_g12117</name>
    <name evidence="4" type="ORF">PC115_g10804</name>
    <name evidence="5" type="ORF">PC117_g12085</name>
    <name evidence="6" type="ORF">PC118_g10573</name>
    <name evidence="7" type="ORF">PC129_g11456</name>
</gene>
<dbReference type="Proteomes" id="UP000697107">
    <property type="component" value="Unassembled WGS sequence"/>
</dbReference>
<feature type="coiled-coil region" evidence="1">
    <location>
        <begin position="170"/>
        <end position="229"/>
    </location>
</feature>
<evidence type="ECO:0000313" key="5">
    <source>
        <dbReference type="EMBL" id="KAG2936494.1"/>
    </source>
</evidence>
<evidence type="ECO:0000313" key="8">
    <source>
        <dbReference type="EMBL" id="RAW28539.1"/>
    </source>
</evidence>
<feature type="region of interest" description="Disordered" evidence="2">
    <location>
        <begin position="31"/>
        <end position="101"/>
    </location>
</feature>
<dbReference type="EMBL" id="MJFZ01000482">
    <property type="protein sequence ID" value="RAW28539.1"/>
    <property type="molecule type" value="Genomic_DNA"/>
</dbReference>
<dbReference type="EMBL" id="RCMK01000325">
    <property type="protein sequence ID" value="KAG2936494.1"/>
    <property type="molecule type" value="Genomic_DNA"/>
</dbReference>
<dbReference type="OrthoDB" id="116929at2759"/>
<dbReference type="Proteomes" id="UP000774804">
    <property type="component" value="Unassembled WGS sequence"/>
</dbReference>
<evidence type="ECO:0000313" key="3">
    <source>
        <dbReference type="EMBL" id="KAG2855830.1"/>
    </source>
</evidence>
<reference evidence="8 9" key="1">
    <citation type="submission" date="2018-01" db="EMBL/GenBank/DDBJ databases">
        <title>Draft genome of the strawberry crown rot pathogen Phytophthora cactorum.</title>
        <authorList>
            <person name="Armitage A.D."/>
            <person name="Lysoe E."/>
            <person name="Nellist C.F."/>
            <person name="Harrison R.J."/>
            <person name="Brurberg M.B."/>
        </authorList>
    </citation>
    <scope>NUCLEOTIDE SEQUENCE [LARGE SCALE GENOMIC DNA]</scope>
    <source>
        <strain evidence="8 9">10300</strain>
    </source>
</reference>
<dbReference type="VEuPathDB" id="FungiDB:PC110_g15077"/>
<evidence type="ECO:0000313" key="4">
    <source>
        <dbReference type="EMBL" id="KAG2917158.1"/>
    </source>
</evidence>
<dbReference type="EMBL" id="RCMG01000359">
    <property type="protein sequence ID" value="KAG2855830.1"/>
    <property type="molecule type" value="Genomic_DNA"/>
</dbReference>
<comment type="caution">
    <text evidence="8">The sequence shown here is derived from an EMBL/GenBank/DDBJ whole genome shotgun (WGS) entry which is preliminary data.</text>
</comment>
<keyword evidence="1" id="KW-0175">Coiled coil</keyword>
<dbReference type="EMBL" id="RCML01000306">
    <property type="protein sequence ID" value="KAG2981505.1"/>
    <property type="molecule type" value="Genomic_DNA"/>
</dbReference>
<feature type="compositionally biased region" description="Acidic residues" evidence="2">
    <location>
        <begin position="85"/>
        <end position="99"/>
    </location>
</feature>
<sequence>MSSQTPATNVFGITVGDLLVMPEIQELLTTDVDPDASSSTTSHSPTSNPNNSPANNSEELHGSVCDGSIDAAEGSEEARTSGQCQDDEEMCQEQEDEQELGVTHQITRSISQEVANFEELSDEVTDTSSVVLPLGQHVHVMDDDELANMRHRMEVQTAVLSHDKHKREEVRQQKLHIQQLQAKVARLLEIEAQFKQYEKRTVESLQEELEVHEREVADLSRKLETATKKEIEWTNSMGEGLRK</sequence>